<feature type="transmembrane region" description="Helical" evidence="6">
    <location>
        <begin position="41"/>
        <end position="61"/>
    </location>
</feature>
<dbReference type="Pfam" id="PF13396">
    <property type="entry name" value="PLDc_N"/>
    <property type="match status" value="1"/>
</dbReference>
<protein>
    <submittedName>
        <fullName evidence="8">Negative regulatory protein YxlE</fullName>
    </submittedName>
</protein>
<evidence type="ECO:0000256" key="4">
    <source>
        <dbReference type="ARBA" id="ARBA00022989"/>
    </source>
</evidence>
<keyword evidence="3 6" id="KW-0812">Transmembrane</keyword>
<keyword evidence="5 6" id="KW-0472">Membrane</keyword>
<evidence type="ECO:0000313" key="9">
    <source>
        <dbReference type="Proteomes" id="UP000196877"/>
    </source>
</evidence>
<comment type="subcellular location">
    <subcellularLocation>
        <location evidence="1">Cell membrane</location>
        <topology evidence="1">Multi-pass membrane protein</topology>
    </subcellularLocation>
</comment>
<feature type="transmembrane region" description="Helical" evidence="6">
    <location>
        <begin position="7"/>
        <end position="29"/>
    </location>
</feature>
<name>A0ABN5A8R6_9BACI</name>
<evidence type="ECO:0000259" key="7">
    <source>
        <dbReference type="Pfam" id="PF13396"/>
    </source>
</evidence>
<proteinExistence type="predicted"/>
<evidence type="ECO:0000256" key="6">
    <source>
        <dbReference type="SAM" id="Phobius"/>
    </source>
</evidence>
<dbReference type="RefSeq" id="WP_006639584.1">
    <property type="nucleotide sequence ID" value="NZ_BORD01000001.1"/>
</dbReference>
<evidence type="ECO:0000256" key="3">
    <source>
        <dbReference type="ARBA" id="ARBA00022692"/>
    </source>
</evidence>
<organism evidence="8 9">
    <name type="scientific">Bacillus sonorensis</name>
    <dbReference type="NCBI Taxonomy" id="119858"/>
    <lineage>
        <taxon>Bacteria</taxon>
        <taxon>Bacillati</taxon>
        <taxon>Bacillota</taxon>
        <taxon>Bacilli</taxon>
        <taxon>Bacillales</taxon>
        <taxon>Bacillaceae</taxon>
        <taxon>Bacillus</taxon>
    </lineage>
</organism>
<evidence type="ECO:0000256" key="1">
    <source>
        <dbReference type="ARBA" id="ARBA00004651"/>
    </source>
</evidence>
<evidence type="ECO:0000256" key="2">
    <source>
        <dbReference type="ARBA" id="ARBA00022475"/>
    </source>
</evidence>
<sequence length="71" mass="8157">MTERADIPWALIAPFIVLYIILAVSALVSCMKQEKTNGPKWMWILIILGISFVGPVSYFIIGKKTYERRRV</sequence>
<accession>A0ABN5A8R6</accession>
<keyword evidence="2" id="KW-1003">Cell membrane</keyword>
<reference evidence="8 9" key="1">
    <citation type="submission" date="2017-06" db="EMBL/GenBank/DDBJ databases">
        <title>Genome sequence of Bacillus sonorensis strain SRCM101395.</title>
        <authorList>
            <person name="Cho S.H."/>
        </authorList>
    </citation>
    <scope>NUCLEOTIDE SEQUENCE [LARGE SCALE GENOMIC DNA]</scope>
    <source>
        <strain evidence="8 9">SRCM101395</strain>
    </source>
</reference>
<evidence type="ECO:0000256" key="5">
    <source>
        <dbReference type="ARBA" id="ARBA00023136"/>
    </source>
</evidence>
<dbReference type="GeneID" id="92855676"/>
<feature type="domain" description="Cardiolipin synthase N-terminal" evidence="7">
    <location>
        <begin position="21"/>
        <end position="62"/>
    </location>
</feature>
<dbReference type="Proteomes" id="UP000196877">
    <property type="component" value="Chromosome"/>
</dbReference>
<dbReference type="InterPro" id="IPR027379">
    <property type="entry name" value="CLS_N"/>
</dbReference>
<evidence type="ECO:0000313" key="8">
    <source>
        <dbReference type="EMBL" id="ASB86836.1"/>
    </source>
</evidence>
<dbReference type="EMBL" id="CP021920">
    <property type="protein sequence ID" value="ASB86836.1"/>
    <property type="molecule type" value="Genomic_DNA"/>
</dbReference>
<keyword evidence="9" id="KW-1185">Reference proteome</keyword>
<gene>
    <name evidence="8" type="ORF">S101395_00281</name>
</gene>
<keyword evidence="4 6" id="KW-1133">Transmembrane helix</keyword>
<dbReference type="PROSITE" id="PS51257">
    <property type="entry name" value="PROKAR_LIPOPROTEIN"/>
    <property type="match status" value="1"/>
</dbReference>